<evidence type="ECO:0008006" key="4">
    <source>
        <dbReference type="Google" id="ProtNLM"/>
    </source>
</evidence>
<dbReference type="InterPro" id="IPR018723">
    <property type="entry name" value="DUF2254_membrane"/>
</dbReference>
<evidence type="ECO:0000256" key="1">
    <source>
        <dbReference type="SAM" id="Phobius"/>
    </source>
</evidence>
<feature type="transmembrane region" description="Helical" evidence="1">
    <location>
        <begin position="145"/>
        <end position="167"/>
    </location>
</feature>
<dbReference type="Pfam" id="PF10011">
    <property type="entry name" value="DUF2254"/>
    <property type="match status" value="1"/>
</dbReference>
<feature type="transmembrane region" description="Helical" evidence="1">
    <location>
        <begin position="66"/>
        <end position="95"/>
    </location>
</feature>
<protein>
    <recommendedName>
        <fullName evidence="4">DUF2254 domain-containing protein</fullName>
    </recommendedName>
</protein>
<feature type="transmembrane region" description="Helical" evidence="1">
    <location>
        <begin position="24"/>
        <end position="46"/>
    </location>
</feature>
<keyword evidence="1" id="KW-1133">Transmembrane helix</keyword>
<organism evidence="2 3">
    <name type="scientific">Alteromonas halophila</name>
    <dbReference type="NCBI Taxonomy" id="516698"/>
    <lineage>
        <taxon>Bacteria</taxon>
        <taxon>Pseudomonadati</taxon>
        <taxon>Pseudomonadota</taxon>
        <taxon>Gammaproteobacteria</taxon>
        <taxon>Alteromonadales</taxon>
        <taxon>Alteromonadaceae</taxon>
        <taxon>Alteromonas/Salinimonas group</taxon>
        <taxon>Alteromonas</taxon>
    </lineage>
</organism>
<keyword evidence="1" id="KW-0472">Membrane</keyword>
<reference evidence="2" key="2">
    <citation type="submission" date="2020-09" db="EMBL/GenBank/DDBJ databases">
        <authorList>
            <person name="Sun Q."/>
            <person name="Kim S."/>
        </authorList>
    </citation>
    <scope>NUCLEOTIDE SEQUENCE</scope>
    <source>
        <strain evidence="2">KCTC 22164</strain>
    </source>
</reference>
<dbReference type="AlphaFoldDB" id="A0A918JQI7"/>
<keyword evidence="3" id="KW-1185">Reference proteome</keyword>
<evidence type="ECO:0000313" key="3">
    <source>
        <dbReference type="Proteomes" id="UP000631300"/>
    </source>
</evidence>
<dbReference type="EMBL" id="BMXP01000010">
    <property type="protein sequence ID" value="GGW94122.1"/>
    <property type="molecule type" value="Genomic_DNA"/>
</dbReference>
<dbReference type="RefSeq" id="WP_189407974.1">
    <property type="nucleotide sequence ID" value="NZ_BMXP01000010.1"/>
</dbReference>
<comment type="caution">
    <text evidence="2">The sequence shown here is derived from an EMBL/GenBank/DDBJ whole genome shotgun (WGS) entry which is preliminary data.</text>
</comment>
<sequence>MQQRILPFLTFNFRNIWEKVSTSYWFIPVCMMIGAFLIWIICYTLIQRATLPDWMLTVFPLVSMAGAQQVLSTIATSIITATSIAFSMTVVALTLASSQFGPRLLRTFMLDKATQCVLGLLVSSFIFSLITLHHLDSVADNKSALAMLCGMTVCLAIADTFAIIYFIHHIGRFIQADEVIYRCYQELISNLDGLLPTYDVSDKARPIAAKLLPPAAHSVAITTREAGYVQTVNYTLLLHCERNGIEGIDVHARSGDYVFPGAVVLTVHCRQTMSADELHGLLDAVTLGSKRTPVQDPEFAIGQLVELALRALSPGINDPVTAISCLDRLTTCCIYMSQKEFPAASVVNKSTGMWLRRRTFSLTGILDKAFNQIRHDGKDHLDIALHILFCLSVLQKHLPHSMQATLSAQARATYELALASPLSDPDRNTLKTAFMELQ</sequence>
<keyword evidence="1" id="KW-0812">Transmembrane</keyword>
<feature type="transmembrane region" description="Helical" evidence="1">
    <location>
        <begin position="116"/>
        <end position="133"/>
    </location>
</feature>
<name>A0A918JQI7_9ALTE</name>
<evidence type="ECO:0000313" key="2">
    <source>
        <dbReference type="EMBL" id="GGW94122.1"/>
    </source>
</evidence>
<dbReference type="Proteomes" id="UP000631300">
    <property type="component" value="Unassembled WGS sequence"/>
</dbReference>
<proteinExistence type="predicted"/>
<accession>A0A918JQI7</accession>
<gene>
    <name evidence="2" type="ORF">GCM10007391_30540</name>
</gene>
<reference evidence="2" key="1">
    <citation type="journal article" date="2014" name="Int. J. Syst. Evol. Microbiol.">
        <title>Complete genome sequence of Corynebacterium casei LMG S-19264T (=DSM 44701T), isolated from a smear-ripened cheese.</title>
        <authorList>
            <consortium name="US DOE Joint Genome Institute (JGI-PGF)"/>
            <person name="Walter F."/>
            <person name="Albersmeier A."/>
            <person name="Kalinowski J."/>
            <person name="Ruckert C."/>
        </authorList>
    </citation>
    <scope>NUCLEOTIDE SEQUENCE</scope>
    <source>
        <strain evidence="2">KCTC 22164</strain>
    </source>
</reference>